<evidence type="ECO:0000313" key="7">
    <source>
        <dbReference type="Proteomes" id="UP000283644"/>
    </source>
</evidence>
<evidence type="ECO:0000256" key="1">
    <source>
        <dbReference type="ARBA" id="ARBA00001974"/>
    </source>
</evidence>
<dbReference type="RefSeq" id="WP_118927638.1">
    <property type="nucleotide sequence ID" value="NZ_QXGH01000030.1"/>
</dbReference>
<comment type="cofactor">
    <cofactor evidence="1">
        <name>FAD</name>
        <dbReference type="ChEBI" id="CHEBI:57692"/>
    </cofactor>
</comment>
<dbReference type="Gene3D" id="3.90.700.10">
    <property type="entry name" value="Succinate dehydrogenase/fumarate reductase flavoprotein, catalytic domain"/>
    <property type="match status" value="1"/>
</dbReference>
<comment type="caution">
    <text evidence="6">The sequence shown here is derived from an EMBL/GenBank/DDBJ whole genome shotgun (WGS) entry which is preliminary data.</text>
</comment>
<evidence type="ECO:0000256" key="2">
    <source>
        <dbReference type="ARBA" id="ARBA00022630"/>
    </source>
</evidence>
<dbReference type="Gene3D" id="3.50.50.60">
    <property type="entry name" value="FAD/NAD(P)-binding domain"/>
    <property type="match status" value="1"/>
</dbReference>
<dbReference type="Pfam" id="PF00890">
    <property type="entry name" value="FAD_binding_2"/>
    <property type="match status" value="1"/>
</dbReference>
<evidence type="ECO:0000256" key="3">
    <source>
        <dbReference type="ARBA" id="ARBA00022827"/>
    </source>
</evidence>
<keyword evidence="4" id="KW-0560">Oxidoreductase</keyword>
<protein>
    <submittedName>
        <fullName evidence="6">FAD-binding protein</fullName>
    </submittedName>
</protein>
<dbReference type="GO" id="GO:0008202">
    <property type="term" value="P:steroid metabolic process"/>
    <property type="evidence" value="ECO:0007669"/>
    <property type="project" value="UniProtKB-ARBA"/>
</dbReference>
<keyword evidence="2" id="KW-0285">Flavoprotein</keyword>
<dbReference type="InterPro" id="IPR003953">
    <property type="entry name" value="FAD-dep_OxRdtase_2_FAD-bd"/>
</dbReference>
<evidence type="ECO:0000259" key="5">
    <source>
        <dbReference type="Pfam" id="PF00890"/>
    </source>
</evidence>
<dbReference type="GO" id="GO:0033765">
    <property type="term" value="F:steroid dehydrogenase activity, acting on the CH-CH group of donors"/>
    <property type="evidence" value="ECO:0007669"/>
    <property type="project" value="UniProtKB-ARBA"/>
</dbReference>
<dbReference type="InterPro" id="IPR027477">
    <property type="entry name" value="Succ_DH/fumarate_Rdtase_cat_sf"/>
</dbReference>
<dbReference type="NCBIfam" id="NF009474">
    <property type="entry name" value="PRK12837.1"/>
    <property type="match status" value="1"/>
</dbReference>
<dbReference type="InterPro" id="IPR036188">
    <property type="entry name" value="FAD/NAD-bd_sf"/>
</dbReference>
<dbReference type="SUPFAM" id="SSF56425">
    <property type="entry name" value="Succinate dehydrogenase/fumarate reductase flavoprotein, catalytic domain"/>
    <property type="match status" value="1"/>
</dbReference>
<evidence type="ECO:0000256" key="4">
    <source>
        <dbReference type="ARBA" id="ARBA00023002"/>
    </source>
</evidence>
<dbReference type="AlphaFoldDB" id="A0A417XWV3"/>
<gene>
    <name evidence="6" type="ORF">D0Z08_23090</name>
</gene>
<dbReference type="InterPro" id="IPR050315">
    <property type="entry name" value="FAD-oxidoreductase_2"/>
</dbReference>
<dbReference type="SUPFAM" id="SSF51905">
    <property type="entry name" value="FAD/NAD(P)-binding domain"/>
    <property type="match status" value="1"/>
</dbReference>
<dbReference type="PRINTS" id="PR00368">
    <property type="entry name" value="FADPNR"/>
</dbReference>
<reference evidence="6 7" key="1">
    <citation type="submission" date="2018-09" db="EMBL/GenBank/DDBJ databases">
        <title>Genome sequencing of Nocardioides immobilis CCTCC AB 2017083 for comparison to Nocardioides silvaticus.</title>
        <authorList>
            <person name="Li C."/>
            <person name="Wang G."/>
        </authorList>
    </citation>
    <scope>NUCLEOTIDE SEQUENCE [LARGE SCALE GENOMIC DNA]</scope>
    <source>
        <strain evidence="6 7">CCTCC AB 2017083</strain>
    </source>
</reference>
<accession>A0A417XWV3</accession>
<dbReference type="Proteomes" id="UP000283644">
    <property type="component" value="Unassembled WGS sequence"/>
</dbReference>
<dbReference type="PANTHER" id="PTHR43400">
    <property type="entry name" value="FUMARATE REDUCTASE"/>
    <property type="match status" value="1"/>
</dbReference>
<name>A0A417XWV3_9ACTN</name>
<feature type="domain" description="FAD-dependent oxidoreductase 2 FAD-binding" evidence="5">
    <location>
        <begin position="16"/>
        <end position="493"/>
    </location>
</feature>
<dbReference type="PANTHER" id="PTHR43400:SF10">
    <property type="entry name" value="3-OXOSTEROID 1-DEHYDROGENASE"/>
    <property type="match status" value="1"/>
</dbReference>
<organism evidence="6 7">
    <name type="scientific">Nocardioides immobilis</name>
    <dbReference type="NCBI Taxonomy" id="2049295"/>
    <lineage>
        <taxon>Bacteria</taxon>
        <taxon>Bacillati</taxon>
        <taxon>Actinomycetota</taxon>
        <taxon>Actinomycetes</taxon>
        <taxon>Propionibacteriales</taxon>
        <taxon>Nocardioidaceae</taxon>
        <taxon>Nocardioides</taxon>
    </lineage>
</organism>
<evidence type="ECO:0000313" key="6">
    <source>
        <dbReference type="EMBL" id="RHW24627.1"/>
    </source>
</evidence>
<proteinExistence type="predicted"/>
<keyword evidence="7" id="KW-1185">Reference proteome</keyword>
<dbReference type="EMBL" id="QXGH01000030">
    <property type="protein sequence ID" value="RHW24627.1"/>
    <property type="molecule type" value="Genomic_DNA"/>
</dbReference>
<keyword evidence="3" id="KW-0274">FAD</keyword>
<dbReference type="OrthoDB" id="9813348at2"/>
<sequence>MTDDLADGRRWDEEHDVVVVGSGGGGLTAAWTAARAGLDVLLLEAAPLFGGTTSYSGGGMWFPGNRVLRDAGVGGTAAETGAYFRAVVGDRTPYDVQTAFLEGGAALVDDLLTDDDIELEPFPWPDYYGTVPGAQTVGQVRALPLDPAELGPLADAVRPPLKTDRAGQPRPVPLAGGQALIGRLLLSLSRRPNVTLRTEAPCLDLVADGGVVGVVTDGGRIRARRGVILASGGFEQNADMRQEHGVPGSVSGAMGPSTNTGVPIRAAIARGAATDLMDQAWWAPGIAHPDGTTSFSLWFTGGIFVDAAGRRFVNESLPYDRIGRAVIDAQRDGSVGATYWMVYDDREGAVPPVRSTTLPLAPHEEYVAAGLWRSADTLAGLADLIGVPPANLEETVGRFNEHAAGGHDPDLGRGDEMYDRAFSGGDSPLVPIEKGPFHAAAFGLSDLGTKGGLRTDPDARVLDRAGQPIPGLYATGNTMAAVSGTTYPAGGNPIAASMVFGHLAARHLSS</sequence>